<keyword evidence="2" id="KW-0690">Ribosome biogenesis</keyword>
<dbReference type="InterPro" id="IPR005227">
    <property type="entry name" value="YqgF"/>
</dbReference>
<gene>
    <name evidence="6" type="ORF">UFOPK2362_00065</name>
</gene>
<dbReference type="NCBIfam" id="TIGR00250">
    <property type="entry name" value="RNAse_H_YqgF"/>
    <property type="match status" value="1"/>
</dbReference>
<evidence type="ECO:0000256" key="3">
    <source>
        <dbReference type="ARBA" id="ARBA00022722"/>
    </source>
</evidence>
<organism evidence="6">
    <name type="scientific">freshwater metagenome</name>
    <dbReference type="NCBI Taxonomy" id="449393"/>
    <lineage>
        <taxon>unclassified sequences</taxon>
        <taxon>metagenomes</taxon>
        <taxon>ecological metagenomes</taxon>
    </lineage>
</organism>
<dbReference type="GO" id="GO:0016787">
    <property type="term" value="F:hydrolase activity"/>
    <property type="evidence" value="ECO:0007669"/>
    <property type="project" value="UniProtKB-KW"/>
</dbReference>
<dbReference type="CDD" id="cd16964">
    <property type="entry name" value="YqgF"/>
    <property type="match status" value="1"/>
</dbReference>
<evidence type="ECO:0000256" key="4">
    <source>
        <dbReference type="ARBA" id="ARBA00022801"/>
    </source>
</evidence>
<dbReference type="InterPro" id="IPR006641">
    <property type="entry name" value="YqgF/RNaseH-like_dom"/>
</dbReference>
<proteinExistence type="inferred from homology"/>
<dbReference type="SMART" id="SM00732">
    <property type="entry name" value="YqgFc"/>
    <property type="match status" value="1"/>
</dbReference>
<feature type="domain" description="YqgF/RNase H-like" evidence="5">
    <location>
        <begin position="7"/>
        <end position="105"/>
    </location>
</feature>
<keyword evidence="3" id="KW-0540">Nuclease</keyword>
<evidence type="ECO:0000256" key="2">
    <source>
        <dbReference type="ARBA" id="ARBA00022517"/>
    </source>
</evidence>
<dbReference type="SUPFAM" id="SSF53098">
    <property type="entry name" value="Ribonuclease H-like"/>
    <property type="match status" value="1"/>
</dbReference>
<reference evidence="6" key="1">
    <citation type="submission" date="2020-05" db="EMBL/GenBank/DDBJ databases">
        <authorList>
            <person name="Chiriac C."/>
            <person name="Salcher M."/>
            <person name="Ghai R."/>
            <person name="Kavagutti S V."/>
        </authorList>
    </citation>
    <scope>NUCLEOTIDE SEQUENCE</scope>
</reference>
<dbReference type="PANTHER" id="PTHR33317:SF4">
    <property type="entry name" value="POLYNUCLEOTIDYL TRANSFERASE, RIBONUCLEASE H-LIKE SUPERFAMILY PROTEIN"/>
    <property type="match status" value="1"/>
</dbReference>
<sequence length="149" mass="16353">MQPLTRGRRVGIDFGEVRIGVAVSDSDAILASPLETLINNPSLTNELSRIFKDYEPIYIAIGNPIHLSGADSDKADSVRRFALSLKELYHGKIYLIDERLSTNQSISQLHDVGRGIKENKTFLDQMAAVNILNQAMLIEASAKGLGESL</sequence>
<keyword evidence="4" id="KW-0378">Hydrolase</keyword>
<dbReference type="AlphaFoldDB" id="A0A6J6MV74"/>
<dbReference type="EMBL" id="CAEZXI010000003">
    <property type="protein sequence ID" value="CAB4676704.1"/>
    <property type="molecule type" value="Genomic_DNA"/>
</dbReference>
<dbReference type="Pfam" id="PF03652">
    <property type="entry name" value="RuvX"/>
    <property type="match status" value="1"/>
</dbReference>
<keyword evidence="1" id="KW-0963">Cytoplasm</keyword>
<dbReference type="HAMAP" id="MF_00651">
    <property type="entry name" value="Nuclease_YqgF"/>
    <property type="match status" value="1"/>
</dbReference>
<dbReference type="Gene3D" id="3.30.420.140">
    <property type="entry name" value="YqgF/RNase H-like domain"/>
    <property type="match status" value="1"/>
</dbReference>
<evidence type="ECO:0000256" key="1">
    <source>
        <dbReference type="ARBA" id="ARBA00022490"/>
    </source>
</evidence>
<dbReference type="PANTHER" id="PTHR33317">
    <property type="entry name" value="POLYNUCLEOTIDYL TRANSFERASE, RIBONUCLEASE H-LIKE SUPERFAMILY PROTEIN"/>
    <property type="match status" value="1"/>
</dbReference>
<protein>
    <submittedName>
        <fullName evidence="6">Unannotated protein</fullName>
    </submittedName>
</protein>
<dbReference type="InterPro" id="IPR037027">
    <property type="entry name" value="YqgF/RNaseH-like_dom_sf"/>
</dbReference>
<dbReference type="InterPro" id="IPR012337">
    <property type="entry name" value="RNaseH-like_sf"/>
</dbReference>
<dbReference type="GO" id="GO:0005829">
    <property type="term" value="C:cytosol"/>
    <property type="evidence" value="ECO:0007669"/>
    <property type="project" value="TreeGrafter"/>
</dbReference>
<evidence type="ECO:0000313" key="6">
    <source>
        <dbReference type="EMBL" id="CAB4676704.1"/>
    </source>
</evidence>
<evidence type="ECO:0000259" key="5">
    <source>
        <dbReference type="SMART" id="SM00732"/>
    </source>
</evidence>
<dbReference type="GO" id="GO:0000967">
    <property type="term" value="P:rRNA 5'-end processing"/>
    <property type="evidence" value="ECO:0007669"/>
    <property type="project" value="TreeGrafter"/>
</dbReference>
<accession>A0A6J6MV74</accession>
<name>A0A6J6MV74_9ZZZZ</name>
<dbReference type="GO" id="GO:0004518">
    <property type="term" value="F:nuclease activity"/>
    <property type="evidence" value="ECO:0007669"/>
    <property type="project" value="UniProtKB-KW"/>
</dbReference>